<dbReference type="Proteomes" id="UP000236723">
    <property type="component" value="Unassembled WGS sequence"/>
</dbReference>
<dbReference type="InterPro" id="IPR050275">
    <property type="entry name" value="PGM_Phosphatase"/>
</dbReference>
<evidence type="ECO:0000313" key="4">
    <source>
        <dbReference type="Proteomes" id="UP000236723"/>
    </source>
</evidence>
<dbReference type="InterPro" id="IPR013078">
    <property type="entry name" value="His_Pase_superF_clade-1"/>
</dbReference>
<reference evidence="4" key="1">
    <citation type="submission" date="2016-10" db="EMBL/GenBank/DDBJ databases">
        <authorList>
            <person name="Varghese N."/>
            <person name="Submissions S."/>
        </authorList>
    </citation>
    <scope>NUCLEOTIDE SEQUENCE [LARGE SCALE GENOMIC DNA]</scope>
    <source>
        <strain evidence="4">DSM 43163</strain>
    </source>
</reference>
<dbReference type="RefSeq" id="WP_103940961.1">
    <property type="nucleotide sequence ID" value="NZ_FNVO01000013.1"/>
</dbReference>
<feature type="active site" description="Tele-phosphohistidine intermediate" evidence="1">
    <location>
        <position position="10"/>
    </location>
</feature>
<dbReference type="InterPro" id="IPR029033">
    <property type="entry name" value="His_PPase_superfam"/>
</dbReference>
<dbReference type="SMART" id="SM00855">
    <property type="entry name" value="PGAM"/>
    <property type="match status" value="1"/>
</dbReference>
<feature type="binding site" evidence="2">
    <location>
        <position position="59"/>
    </location>
    <ligand>
        <name>substrate</name>
    </ligand>
</feature>
<dbReference type="GO" id="GO:0016791">
    <property type="term" value="F:phosphatase activity"/>
    <property type="evidence" value="ECO:0007669"/>
    <property type="project" value="TreeGrafter"/>
</dbReference>
<dbReference type="CDD" id="cd07067">
    <property type="entry name" value="HP_PGM_like"/>
    <property type="match status" value="1"/>
</dbReference>
<dbReference type="Pfam" id="PF00300">
    <property type="entry name" value="His_Phos_1"/>
    <property type="match status" value="1"/>
</dbReference>
<dbReference type="AlphaFoldDB" id="A0A1H6D4A2"/>
<evidence type="ECO:0000256" key="2">
    <source>
        <dbReference type="PIRSR" id="PIRSR613078-2"/>
    </source>
</evidence>
<feature type="active site" description="Proton donor/acceptor" evidence="1">
    <location>
        <position position="83"/>
    </location>
</feature>
<dbReference type="EMBL" id="FNVO01000013">
    <property type="protein sequence ID" value="SEG80167.1"/>
    <property type="molecule type" value="Genomic_DNA"/>
</dbReference>
<gene>
    <name evidence="3" type="ORF">SAMN04489712_11330</name>
</gene>
<proteinExistence type="predicted"/>
<dbReference type="Gene3D" id="3.40.50.1240">
    <property type="entry name" value="Phosphoglycerate mutase-like"/>
    <property type="match status" value="1"/>
</dbReference>
<dbReference type="SUPFAM" id="SSF53254">
    <property type="entry name" value="Phosphoglycerate mutase-like"/>
    <property type="match status" value="1"/>
</dbReference>
<dbReference type="PANTHER" id="PTHR48100">
    <property type="entry name" value="BROAD-SPECIFICITY PHOSPHATASE YOR283W-RELATED"/>
    <property type="match status" value="1"/>
</dbReference>
<dbReference type="OrthoDB" id="4697614at2"/>
<protein>
    <submittedName>
        <fullName evidence="3">Probable phosphoglycerate mutase</fullName>
    </submittedName>
</protein>
<evidence type="ECO:0000313" key="3">
    <source>
        <dbReference type="EMBL" id="SEG80167.1"/>
    </source>
</evidence>
<evidence type="ECO:0000256" key="1">
    <source>
        <dbReference type="PIRSR" id="PIRSR613078-1"/>
    </source>
</evidence>
<name>A0A1H6D4A2_9ACTN</name>
<organism evidence="3 4">
    <name type="scientific">Thermomonospora echinospora</name>
    <dbReference type="NCBI Taxonomy" id="1992"/>
    <lineage>
        <taxon>Bacteria</taxon>
        <taxon>Bacillati</taxon>
        <taxon>Actinomycetota</taxon>
        <taxon>Actinomycetes</taxon>
        <taxon>Streptosporangiales</taxon>
        <taxon>Thermomonosporaceae</taxon>
        <taxon>Thermomonospora</taxon>
    </lineage>
</organism>
<accession>A0A1H6D4A2</accession>
<sequence>MSTTLFLVRHGETVWHADNRYAGVSDVALTERGHDQAARLAVWAQKAELDAVWASPLSRARATAAPAAQALDLPVTVDAGLTEVCFGAAEGRTLSELPPEQAAAFRADPVASAFPGAEDPRLAAVRGTAALRRIAAHHPGGRVLVVAHNTLLRLVLCSLLGVPLSRYRTVFPQLRNCAPAELVIDGTDAGLVALNTPLP</sequence>
<keyword evidence="4" id="KW-1185">Reference proteome</keyword>